<reference evidence="5 6" key="1">
    <citation type="submission" date="2019-04" db="EMBL/GenBank/DDBJ databases">
        <authorList>
            <consortium name="Wellcome Sanger Institute Data Sharing"/>
        </authorList>
    </citation>
    <scope>NUCLEOTIDE SEQUENCE [LARGE SCALE GENOMIC DNA]</scope>
</reference>
<keyword evidence="1 2" id="KW-0175">Coiled coil</keyword>
<dbReference type="InterPro" id="IPR043444">
    <property type="entry name" value="TESPA1-like"/>
</dbReference>
<dbReference type="InterPro" id="IPR029326">
    <property type="entry name" value="SSFA2_C"/>
</dbReference>
<organism evidence="5 6">
    <name type="scientific">Scleropages formosus</name>
    <name type="common">Asian bonytongue</name>
    <name type="synonym">Osteoglossum formosum</name>
    <dbReference type="NCBI Taxonomy" id="113540"/>
    <lineage>
        <taxon>Eukaryota</taxon>
        <taxon>Metazoa</taxon>
        <taxon>Chordata</taxon>
        <taxon>Craniata</taxon>
        <taxon>Vertebrata</taxon>
        <taxon>Euteleostomi</taxon>
        <taxon>Actinopterygii</taxon>
        <taxon>Neopterygii</taxon>
        <taxon>Teleostei</taxon>
        <taxon>Osteoglossocephala</taxon>
        <taxon>Osteoglossomorpha</taxon>
        <taxon>Osteoglossiformes</taxon>
        <taxon>Osteoglossidae</taxon>
        <taxon>Scleropages</taxon>
    </lineage>
</organism>
<dbReference type="Ensembl" id="ENSSFOT00015004288.2">
    <property type="protein sequence ID" value="ENSSFOP00015004220.2"/>
    <property type="gene ID" value="ENSSFOG00015002705.2"/>
</dbReference>
<name>A0A8C9R3D4_SCLFO</name>
<reference evidence="5" key="3">
    <citation type="submission" date="2025-09" db="UniProtKB">
        <authorList>
            <consortium name="Ensembl"/>
        </authorList>
    </citation>
    <scope>IDENTIFICATION</scope>
</reference>
<dbReference type="Pfam" id="PF14723">
    <property type="entry name" value="SSFA2_C"/>
    <property type="match status" value="1"/>
</dbReference>
<dbReference type="OrthoDB" id="1924287at2759"/>
<gene>
    <name evidence="5" type="primary">ITPRID2</name>
    <name evidence="5" type="synonym">itprid2</name>
</gene>
<feature type="region of interest" description="Disordered" evidence="3">
    <location>
        <begin position="253"/>
        <end position="272"/>
    </location>
</feature>
<dbReference type="PANTHER" id="PTHR17469">
    <property type="entry name" value="SPERM SPECIFIC ANTIGEN 2-RELATED"/>
    <property type="match status" value="1"/>
</dbReference>
<feature type="region of interest" description="Disordered" evidence="3">
    <location>
        <begin position="693"/>
        <end position="731"/>
    </location>
</feature>
<feature type="region of interest" description="Disordered" evidence="3">
    <location>
        <begin position="544"/>
        <end position="617"/>
    </location>
</feature>
<feature type="compositionally biased region" description="Basic and acidic residues" evidence="3">
    <location>
        <begin position="595"/>
        <end position="605"/>
    </location>
</feature>
<keyword evidence="6" id="KW-1185">Reference proteome</keyword>
<feature type="compositionally biased region" description="Basic and acidic residues" evidence="3">
    <location>
        <begin position="320"/>
        <end position="333"/>
    </location>
</feature>
<feature type="compositionally biased region" description="Acidic residues" evidence="3">
    <location>
        <begin position="698"/>
        <end position="712"/>
    </location>
</feature>
<proteinExistence type="predicted"/>
<dbReference type="InterPro" id="IPR029325">
    <property type="entry name" value="ITPR-bd"/>
</dbReference>
<feature type="compositionally biased region" description="Polar residues" evidence="3">
    <location>
        <begin position="572"/>
        <end position="583"/>
    </location>
</feature>
<feature type="region of interest" description="Disordered" evidence="3">
    <location>
        <begin position="1"/>
        <end position="71"/>
    </location>
</feature>
<dbReference type="SMART" id="SM01257">
    <property type="entry name" value="KRAP_IP3R_bind"/>
    <property type="match status" value="1"/>
</dbReference>
<protein>
    <submittedName>
        <fullName evidence="5">ITPR interacting domain containing 2</fullName>
    </submittedName>
</protein>
<evidence type="ECO:0000313" key="6">
    <source>
        <dbReference type="Proteomes" id="UP000694397"/>
    </source>
</evidence>
<dbReference type="Pfam" id="PF14722">
    <property type="entry name" value="KRAP_IP3R_bind"/>
    <property type="match status" value="1"/>
</dbReference>
<evidence type="ECO:0000256" key="2">
    <source>
        <dbReference type="SAM" id="Coils"/>
    </source>
</evidence>
<evidence type="ECO:0000256" key="1">
    <source>
        <dbReference type="ARBA" id="ARBA00023054"/>
    </source>
</evidence>
<dbReference type="PANTHER" id="PTHR17469:SF11">
    <property type="entry name" value="PROTEIN ITPRID2"/>
    <property type="match status" value="1"/>
</dbReference>
<feature type="compositionally biased region" description="Basic and acidic residues" evidence="3">
    <location>
        <begin position="51"/>
        <end position="60"/>
    </location>
</feature>
<feature type="region of interest" description="Disordered" evidence="3">
    <location>
        <begin position="1252"/>
        <end position="1291"/>
    </location>
</feature>
<dbReference type="GeneTree" id="ENSGT00940000158532"/>
<feature type="coiled-coil region" evidence="2">
    <location>
        <begin position="1022"/>
        <end position="1053"/>
    </location>
</feature>
<feature type="region of interest" description="Disordered" evidence="3">
    <location>
        <begin position="290"/>
        <end position="402"/>
    </location>
</feature>
<dbReference type="GO" id="GO:0005102">
    <property type="term" value="F:signaling receptor binding"/>
    <property type="evidence" value="ECO:0007669"/>
    <property type="project" value="InterPro"/>
</dbReference>
<sequence>MEGEREPDGGGGEGAHPWKAATARRKAWALSRDSWQLSESQDEDAGGRPFPESRREKASPAEEPESNKITSWLKECRTPHGAFLDEQGNTTTRGVLKNGCSFEDDLSLGAEANQLQPSGAKAEPSCFEKRSHFQQRGMSVTSSGSGRSNTTVSSVSELLDLYEEDPEETLYNLGFGTEEPDIASKIPSRFFGSSSSAKGIDIKVYLSAQLQRMELENPSCALTSRFRQIKVLTTVANAFSSLYSQVSGQPVQMIGESEPSEEPPPLKKTNSARNVAKILKKTLTRHNLQAAGNGVGTPNASAVSSDPGAATGSDSGSKGHAGDSQELKNEQKQPKLLRKKESCLATVTEEAHLSEPVGSGPPGKEGAADQVNGGLDHEEVGPCAPSEGPGASGEDALSADEHRAAAVPNADKDFLAQRPNPRIALLLTQTKDSFEMEEVQSIEGEAPLGTHGAGSEHLLRMASQQSDSSGFAEDPSADSCAASLKVQESSDSCDSEHTITSPTCDLNVLLDHPAFERLLGSKEVLLADVPRVVDSVDADALSEDRIEAQSSTEGPGCVLQPLSKSGDEGSVETFSESGPTSESGVPAELRSPSSAEHDSVKEPGRTTDSPDGPHSCDRVRGALLGVQQKASSLCEEQDALVSRESLSCRQRFSLRRSSSLPSTLLSPCRVVSSVKIQICPGAVRQCSPPTFTYSYTPEQEDETESAAEECEDEERHQVRSSSPAVKHASLEMPLPRMPQQAEEQPDRAAPYPLPVPPYLSGSSCSLHSAPGDWPERPLGEHSRSWSTYSVPNLHRLGAPCGFHNAPCGVPTLHRLGGPRGLHGAPWSTPSNAPFGSPHSASCHNLHSAPCSLSCNCPHGAINTSSHSSPYRSPYGVPPIAPYHHLHGSPCSPAFSDPLSIPYSAHPYPYPYPYPSSPLPTPPRSAHSVSSTEMQLRRVLHDIRNTVQNLAQCSSLASDGFSSPAFNQQGPVLSLYESTFQELQDVQRSLNLFRTQMMDLELALVRQQSTLYQNLSDGERQEAQVLQQLRSAVRQELQELELQLEDRLLSLEEQLRSSRSASAYRHHAGLHRARSSDSLSSASSLSAAEPALEILREHAGHEGRPSAACSTASGFSSRSGSPARALRSRGAARERGSHTPERYGSSKAGVYRASVSLTPTPPPRPGVAPVSAGVQPPPREEADPGEQGARGRAVSPHLRQLIEQVRGPKVEPRPFGVPLRRYKAGAVPPDRSHGATSIVRNAAASVAPVKARGPLSSSFPLSSSLAGEGEHRRRGAAGDSRRDSGRRGAVQISRVGERARRVSTVVKATSMSVCVCVCVCVCVYGGGALCSSQV</sequence>
<feature type="region of interest" description="Disordered" evidence="3">
    <location>
        <begin position="1099"/>
        <end position="1193"/>
    </location>
</feature>
<reference evidence="5" key="2">
    <citation type="submission" date="2025-08" db="UniProtKB">
        <authorList>
            <consortium name="Ensembl"/>
        </authorList>
    </citation>
    <scope>IDENTIFICATION</scope>
</reference>
<evidence type="ECO:0000256" key="3">
    <source>
        <dbReference type="SAM" id="MobiDB-lite"/>
    </source>
</evidence>
<feature type="domain" description="ITPR-interacting" evidence="4">
    <location>
        <begin position="132"/>
        <end position="287"/>
    </location>
</feature>
<feature type="compositionally biased region" description="Basic and acidic residues" evidence="3">
    <location>
        <begin position="1130"/>
        <end position="1140"/>
    </location>
</feature>
<evidence type="ECO:0000259" key="4">
    <source>
        <dbReference type="SMART" id="SM01257"/>
    </source>
</evidence>
<feature type="compositionally biased region" description="Low complexity" evidence="3">
    <location>
        <begin position="1253"/>
        <end position="1266"/>
    </location>
</feature>
<evidence type="ECO:0000313" key="5">
    <source>
        <dbReference type="Ensembl" id="ENSSFOP00015004220.2"/>
    </source>
</evidence>
<dbReference type="Proteomes" id="UP000694397">
    <property type="component" value="Chromosome 21"/>
</dbReference>
<accession>A0A8C9R3D4</accession>
<feature type="compositionally biased region" description="Low complexity" evidence="3">
    <location>
        <begin position="1107"/>
        <end position="1124"/>
    </location>
</feature>